<feature type="coiled-coil region" evidence="8">
    <location>
        <begin position="46"/>
        <end position="78"/>
    </location>
</feature>
<evidence type="ECO:0000256" key="3">
    <source>
        <dbReference type="ARBA" id="ARBA00022884"/>
    </source>
</evidence>
<protein>
    <recommendedName>
        <fullName evidence="6 7">Large ribosomal subunit protein bL9</fullName>
    </recommendedName>
</protein>
<dbReference type="NCBIfam" id="TIGR00158">
    <property type="entry name" value="L9"/>
    <property type="match status" value="1"/>
</dbReference>
<dbReference type="Pfam" id="PF01281">
    <property type="entry name" value="Ribosomal_L9_N"/>
    <property type="match status" value="1"/>
</dbReference>
<keyword evidence="3 7" id="KW-0694">RNA-binding</keyword>
<evidence type="ECO:0000256" key="5">
    <source>
        <dbReference type="ARBA" id="ARBA00023274"/>
    </source>
</evidence>
<keyword evidence="8" id="KW-0175">Coiled coil</keyword>
<reference evidence="11" key="1">
    <citation type="submission" date="2021-01" db="EMBL/GenBank/DDBJ databases">
        <title>Modified the classification status of verrucomicrobia.</title>
        <authorList>
            <person name="Feng X."/>
        </authorList>
    </citation>
    <scope>NUCLEOTIDE SEQUENCE</scope>
    <source>
        <strain evidence="11">KCTC 12986</strain>
    </source>
</reference>
<name>A0A934RQI9_9BACT</name>
<dbReference type="RefSeq" id="WP_200392524.1">
    <property type="nucleotide sequence ID" value="NZ_JAENIO010000040.1"/>
</dbReference>
<evidence type="ECO:0000259" key="10">
    <source>
        <dbReference type="Pfam" id="PF03948"/>
    </source>
</evidence>
<dbReference type="GO" id="GO:0005840">
    <property type="term" value="C:ribosome"/>
    <property type="evidence" value="ECO:0007669"/>
    <property type="project" value="UniProtKB-KW"/>
</dbReference>
<feature type="domain" description="Ribosomal protein L9" evidence="9">
    <location>
        <begin position="5"/>
        <end position="50"/>
    </location>
</feature>
<dbReference type="GO" id="GO:0003735">
    <property type="term" value="F:structural constituent of ribosome"/>
    <property type="evidence" value="ECO:0007669"/>
    <property type="project" value="InterPro"/>
</dbReference>
<dbReference type="PANTHER" id="PTHR21368">
    <property type="entry name" value="50S RIBOSOMAL PROTEIN L9"/>
    <property type="match status" value="1"/>
</dbReference>
<sequence length="158" mass="17416">MATTEVILRTKIHNLGAEADVVKVKSGFARNYLVPQGKAYEATEENKKHLEELTAARAKRETEELNEAEKLSARIKKLKPVFTLETGAGGKSFGSVTSMDIHKKLEESGIEIDRTAIKLDKPIKTTGEHEVDIKLHSEVNVFLRLEVQGTGDEDGSDA</sequence>
<dbReference type="InterPro" id="IPR020069">
    <property type="entry name" value="Ribosomal_bL9_C"/>
</dbReference>
<organism evidence="11 12">
    <name type="scientific">Roseibacillus ishigakijimensis</name>
    <dbReference type="NCBI Taxonomy" id="454146"/>
    <lineage>
        <taxon>Bacteria</taxon>
        <taxon>Pseudomonadati</taxon>
        <taxon>Verrucomicrobiota</taxon>
        <taxon>Verrucomicrobiia</taxon>
        <taxon>Verrucomicrobiales</taxon>
        <taxon>Verrucomicrobiaceae</taxon>
        <taxon>Roseibacillus</taxon>
    </lineage>
</organism>
<evidence type="ECO:0000256" key="1">
    <source>
        <dbReference type="ARBA" id="ARBA00010605"/>
    </source>
</evidence>
<keyword evidence="5 7" id="KW-0687">Ribonucleoprotein</keyword>
<dbReference type="Gene3D" id="3.10.430.100">
    <property type="entry name" value="Ribosomal protein L9, C-terminal domain"/>
    <property type="match status" value="1"/>
</dbReference>
<dbReference type="GO" id="GO:0019843">
    <property type="term" value="F:rRNA binding"/>
    <property type="evidence" value="ECO:0007669"/>
    <property type="project" value="UniProtKB-UniRule"/>
</dbReference>
<dbReference type="SUPFAM" id="SSF55658">
    <property type="entry name" value="L9 N-domain-like"/>
    <property type="match status" value="1"/>
</dbReference>
<dbReference type="GO" id="GO:1990904">
    <property type="term" value="C:ribonucleoprotein complex"/>
    <property type="evidence" value="ECO:0007669"/>
    <property type="project" value="UniProtKB-KW"/>
</dbReference>
<dbReference type="InterPro" id="IPR009027">
    <property type="entry name" value="Ribosomal_bL9/RNase_H1_N"/>
</dbReference>
<feature type="domain" description="Large ribosomal subunit protein bL9 C-terminal" evidence="10">
    <location>
        <begin position="67"/>
        <end position="148"/>
    </location>
</feature>
<dbReference type="GO" id="GO:0006412">
    <property type="term" value="P:translation"/>
    <property type="evidence" value="ECO:0007669"/>
    <property type="project" value="UniProtKB-UniRule"/>
</dbReference>
<dbReference type="InterPro" id="IPR036935">
    <property type="entry name" value="Ribosomal_bL9_N_sf"/>
</dbReference>
<dbReference type="InterPro" id="IPR000244">
    <property type="entry name" value="Ribosomal_bL9"/>
</dbReference>
<dbReference type="SUPFAM" id="SSF55653">
    <property type="entry name" value="Ribosomal protein L9 C-domain"/>
    <property type="match status" value="1"/>
</dbReference>
<evidence type="ECO:0000256" key="6">
    <source>
        <dbReference type="ARBA" id="ARBA00035292"/>
    </source>
</evidence>
<comment type="caution">
    <text evidence="11">The sequence shown here is derived from an EMBL/GenBank/DDBJ whole genome shotgun (WGS) entry which is preliminary data.</text>
</comment>
<dbReference type="InterPro" id="IPR036791">
    <property type="entry name" value="Ribosomal_bL9_C_sf"/>
</dbReference>
<dbReference type="InterPro" id="IPR020594">
    <property type="entry name" value="Ribosomal_bL9_bac/chp"/>
</dbReference>
<comment type="similarity">
    <text evidence="1 7">Belongs to the bacterial ribosomal protein bL9 family.</text>
</comment>
<dbReference type="Gene3D" id="3.40.5.10">
    <property type="entry name" value="Ribosomal protein L9, N-terminal domain"/>
    <property type="match status" value="1"/>
</dbReference>
<dbReference type="AlphaFoldDB" id="A0A934RQI9"/>
<evidence type="ECO:0000256" key="4">
    <source>
        <dbReference type="ARBA" id="ARBA00022980"/>
    </source>
</evidence>
<dbReference type="InterPro" id="IPR020070">
    <property type="entry name" value="Ribosomal_bL9_N"/>
</dbReference>
<dbReference type="Pfam" id="PF03948">
    <property type="entry name" value="Ribosomal_L9_C"/>
    <property type="match status" value="1"/>
</dbReference>
<evidence type="ECO:0000313" key="12">
    <source>
        <dbReference type="Proteomes" id="UP000604083"/>
    </source>
</evidence>
<evidence type="ECO:0000256" key="2">
    <source>
        <dbReference type="ARBA" id="ARBA00022730"/>
    </source>
</evidence>
<gene>
    <name evidence="7" type="primary">rplI</name>
    <name evidence="11" type="ORF">JIN78_13540</name>
</gene>
<proteinExistence type="inferred from homology"/>
<evidence type="ECO:0000256" key="8">
    <source>
        <dbReference type="SAM" id="Coils"/>
    </source>
</evidence>
<dbReference type="EMBL" id="JAENIO010000040">
    <property type="protein sequence ID" value="MBK1835088.1"/>
    <property type="molecule type" value="Genomic_DNA"/>
</dbReference>
<dbReference type="Proteomes" id="UP000604083">
    <property type="component" value="Unassembled WGS sequence"/>
</dbReference>
<evidence type="ECO:0000256" key="7">
    <source>
        <dbReference type="HAMAP-Rule" id="MF_00503"/>
    </source>
</evidence>
<comment type="function">
    <text evidence="7">Binds to the 23S rRNA.</text>
</comment>
<dbReference type="HAMAP" id="MF_00503">
    <property type="entry name" value="Ribosomal_bL9"/>
    <property type="match status" value="1"/>
</dbReference>
<evidence type="ECO:0000313" key="11">
    <source>
        <dbReference type="EMBL" id="MBK1835088.1"/>
    </source>
</evidence>
<keyword evidence="2 7" id="KW-0699">rRNA-binding</keyword>
<evidence type="ECO:0000259" key="9">
    <source>
        <dbReference type="Pfam" id="PF01281"/>
    </source>
</evidence>
<accession>A0A934RQI9</accession>
<keyword evidence="4 7" id="KW-0689">Ribosomal protein</keyword>
<keyword evidence="12" id="KW-1185">Reference proteome</keyword>